<dbReference type="RefSeq" id="WP_088605305.1">
    <property type="nucleotide sequence ID" value="NZ_NJIH01000012.1"/>
</dbReference>
<sequence length="153" mass="16716">MDKNLHGKQNGQQVRVLLGDWPTCQRDALAVRYEVFVDEQHVPAEIEADGEDAVSLHAVAYDGRDVPVGTGRLLRDAHIGRMAVRAPYRGHGVGSRILMALVDEARARNYPQVVLSAQVHARAFYEAHGFVAQGATYMEAGIEHVAMSKALSA</sequence>
<accession>A0A225M4W5</accession>
<dbReference type="PANTHER" id="PTHR13355:SF11">
    <property type="entry name" value="GLUCOSAMINE 6-PHOSPHATE N-ACETYLTRANSFERASE"/>
    <property type="match status" value="1"/>
</dbReference>
<dbReference type="GO" id="GO:0004343">
    <property type="term" value="F:glucosamine 6-phosphate N-acetyltransferase activity"/>
    <property type="evidence" value="ECO:0007669"/>
    <property type="project" value="TreeGrafter"/>
</dbReference>
<keyword evidence="3" id="KW-1185">Reference proteome</keyword>
<dbReference type="InterPro" id="IPR000182">
    <property type="entry name" value="GNAT_dom"/>
</dbReference>
<evidence type="ECO:0000313" key="2">
    <source>
        <dbReference type="EMBL" id="OWT55732.1"/>
    </source>
</evidence>
<protein>
    <submittedName>
        <fullName evidence="2">GNAT family N-acetyltransferase</fullName>
    </submittedName>
</protein>
<comment type="caution">
    <text evidence="2">The sequence shown here is derived from an EMBL/GenBank/DDBJ whole genome shotgun (WGS) entry which is preliminary data.</text>
</comment>
<dbReference type="AlphaFoldDB" id="A0A225M4W5"/>
<reference evidence="3" key="1">
    <citation type="submission" date="2017-06" db="EMBL/GenBank/DDBJ databases">
        <title>Herbaspirillum phytohormonus sp. nov., isolated from the root nodule of Robinia pseudoacacia in lead-zinc mine.</title>
        <authorList>
            <person name="Fan M."/>
            <person name="Lin Y."/>
        </authorList>
    </citation>
    <scope>NUCLEOTIDE SEQUENCE [LARGE SCALE GENOMIC DNA]</scope>
    <source>
        <strain evidence="3">SC-089</strain>
    </source>
</reference>
<evidence type="ECO:0000313" key="3">
    <source>
        <dbReference type="Proteomes" id="UP000214603"/>
    </source>
</evidence>
<dbReference type="InterPro" id="IPR016181">
    <property type="entry name" value="Acyl_CoA_acyltransferase"/>
</dbReference>
<organism evidence="2 3">
    <name type="scientific">Candidimonas nitroreducens</name>
    <dbReference type="NCBI Taxonomy" id="683354"/>
    <lineage>
        <taxon>Bacteria</taxon>
        <taxon>Pseudomonadati</taxon>
        <taxon>Pseudomonadota</taxon>
        <taxon>Betaproteobacteria</taxon>
        <taxon>Burkholderiales</taxon>
        <taxon>Alcaligenaceae</taxon>
        <taxon>Candidimonas</taxon>
    </lineage>
</organism>
<gene>
    <name evidence="2" type="ORF">CEY11_19940</name>
</gene>
<dbReference type="PROSITE" id="PS51186">
    <property type="entry name" value="GNAT"/>
    <property type="match status" value="1"/>
</dbReference>
<name>A0A225M4W5_9BURK</name>
<dbReference type="InterPro" id="IPR039143">
    <property type="entry name" value="GNPNAT1-like"/>
</dbReference>
<dbReference type="Pfam" id="PF13673">
    <property type="entry name" value="Acetyltransf_10"/>
    <property type="match status" value="1"/>
</dbReference>
<dbReference type="Proteomes" id="UP000214603">
    <property type="component" value="Unassembled WGS sequence"/>
</dbReference>
<dbReference type="OrthoDB" id="9796171at2"/>
<evidence type="ECO:0000259" key="1">
    <source>
        <dbReference type="PROSITE" id="PS51186"/>
    </source>
</evidence>
<keyword evidence="2" id="KW-0808">Transferase</keyword>
<dbReference type="EMBL" id="NJIH01000012">
    <property type="protein sequence ID" value="OWT55732.1"/>
    <property type="molecule type" value="Genomic_DNA"/>
</dbReference>
<dbReference type="CDD" id="cd04301">
    <property type="entry name" value="NAT_SF"/>
    <property type="match status" value="1"/>
</dbReference>
<feature type="domain" description="N-acetyltransferase" evidence="1">
    <location>
        <begin position="12"/>
        <end position="152"/>
    </location>
</feature>
<dbReference type="Gene3D" id="3.40.630.30">
    <property type="match status" value="1"/>
</dbReference>
<dbReference type="PANTHER" id="PTHR13355">
    <property type="entry name" value="GLUCOSAMINE 6-PHOSPHATE N-ACETYLTRANSFERASE"/>
    <property type="match status" value="1"/>
</dbReference>
<proteinExistence type="predicted"/>
<dbReference type="SUPFAM" id="SSF55729">
    <property type="entry name" value="Acyl-CoA N-acyltransferases (Nat)"/>
    <property type="match status" value="1"/>
</dbReference>